<evidence type="ECO:0000256" key="5">
    <source>
        <dbReference type="ARBA" id="ARBA00022519"/>
    </source>
</evidence>
<organism evidence="12 13">
    <name type="scientific">Biostraticola tofi</name>
    <dbReference type="NCBI Taxonomy" id="466109"/>
    <lineage>
        <taxon>Bacteria</taxon>
        <taxon>Pseudomonadati</taxon>
        <taxon>Pseudomonadota</taxon>
        <taxon>Gammaproteobacteria</taxon>
        <taxon>Enterobacterales</taxon>
        <taxon>Bruguierivoracaceae</taxon>
        <taxon>Biostraticola</taxon>
    </lineage>
</organism>
<keyword evidence="5" id="KW-0997">Cell inner membrane</keyword>
<keyword evidence="8 10" id="KW-1133">Transmembrane helix</keyword>
<evidence type="ECO:0000313" key="13">
    <source>
        <dbReference type="Proteomes" id="UP000295719"/>
    </source>
</evidence>
<reference evidence="12 13" key="1">
    <citation type="submission" date="2019-03" db="EMBL/GenBank/DDBJ databases">
        <title>Genomic Encyclopedia of Type Strains, Phase IV (KMG-IV): sequencing the most valuable type-strain genomes for metagenomic binning, comparative biology and taxonomic classification.</title>
        <authorList>
            <person name="Goeker M."/>
        </authorList>
    </citation>
    <scope>NUCLEOTIDE SEQUENCE [LARGE SCALE GENOMIC DNA]</scope>
    <source>
        <strain evidence="12 13">DSM 19580</strain>
    </source>
</reference>
<dbReference type="InterPro" id="IPR020846">
    <property type="entry name" value="MFS_dom"/>
</dbReference>
<keyword evidence="13" id="KW-1185">Reference proteome</keyword>
<dbReference type="GO" id="GO:0005351">
    <property type="term" value="F:carbohydrate:proton symporter activity"/>
    <property type="evidence" value="ECO:0007669"/>
    <property type="project" value="TreeGrafter"/>
</dbReference>
<evidence type="ECO:0000259" key="11">
    <source>
        <dbReference type="PROSITE" id="PS50850"/>
    </source>
</evidence>
<dbReference type="FunFam" id="1.20.1250.20:FF:000151">
    <property type="entry name" value="Sugar efflux transporter SetB"/>
    <property type="match status" value="1"/>
</dbReference>
<dbReference type="SUPFAM" id="SSF103473">
    <property type="entry name" value="MFS general substrate transporter"/>
    <property type="match status" value="1"/>
</dbReference>
<feature type="transmembrane region" description="Helical" evidence="10">
    <location>
        <begin position="100"/>
        <end position="122"/>
    </location>
</feature>
<dbReference type="PROSITE" id="PS50850">
    <property type="entry name" value="MFS"/>
    <property type="match status" value="1"/>
</dbReference>
<dbReference type="GO" id="GO:0015767">
    <property type="term" value="P:lactose transport"/>
    <property type="evidence" value="ECO:0007669"/>
    <property type="project" value="TreeGrafter"/>
</dbReference>
<evidence type="ECO:0000256" key="2">
    <source>
        <dbReference type="ARBA" id="ARBA00006523"/>
    </source>
</evidence>
<sequence length="387" mass="42187">MLQRRINWVFIAFLLVSFLIGIAGALQMPTLSLFLTNEVGVGPLWVGLFYAVTAIAGIIISFFIGRLSDKRGDRRMLLLTCCLVAVCNCVLFAFNRHYWVLLSVGMLLASVANAATPQLFALAREHADRSASKAAMFNSLMRAQMSLAWVLGPPLAFLLALNYGFMWMFLSAALAFVVSAVIIALFLPSVPMRSQPGLTPSFELAAARTTDIRMLFVASLLMWTCNSIYIIDMPLYITKEMGLPQDLAGILMGVTAGVEIPFMLLAGHLAQRLGKKRLMLVALIAGIIFYAGMYLLQYKSALIILALFNAIFIGIVATIGIIYFQDLMPGRAGVATTLYTNSLTTGVILAGVIQGGVVQYFSHHATYGVATVMMSVSLLLMLRVREA</sequence>
<evidence type="ECO:0000256" key="1">
    <source>
        <dbReference type="ARBA" id="ARBA00004429"/>
    </source>
</evidence>
<keyword evidence="9 10" id="KW-0472">Membrane</keyword>
<keyword evidence="6" id="KW-0762">Sugar transport</keyword>
<feature type="transmembrane region" description="Helical" evidence="10">
    <location>
        <begin position="247"/>
        <end position="266"/>
    </location>
</feature>
<dbReference type="AlphaFoldDB" id="A0A4R3YK60"/>
<gene>
    <name evidence="12" type="ORF">EDC52_11195</name>
</gene>
<feature type="domain" description="Major facilitator superfamily (MFS) profile" evidence="11">
    <location>
        <begin position="9"/>
        <end position="387"/>
    </location>
</feature>
<dbReference type="GO" id="GO:0005886">
    <property type="term" value="C:plasma membrane"/>
    <property type="evidence" value="ECO:0007669"/>
    <property type="project" value="UniProtKB-SubCell"/>
</dbReference>
<feature type="transmembrane region" description="Helical" evidence="10">
    <location>
        <begin position="364"/>
        <end position="382"/>
    </location>
</feature>
<feature type="transmembrane region" description="Helical" evidence="10">
    <location>
        <begin position="302"/>
        <end position="324"/>
    </location>
</feature>
<dbReference type="GO" id="GO:0036448">
    <property type="term" value="P:cellular response to glucose-phosphate stress"/>
    <property type="evidence" value="ECO:0007669"/>
    <property type="project" value="TreeGrafter"/>
</dbReference>
<evidence type="ECO:0000256" key="7">
    <source>
        <dbReference type="ARBA" id="ARBA00022692"/>
    </source>
</evidence>
<comment type="similarity">
    <text evidence="2">Belongs to the major facilitator superfamily. Set transporter family.</text>
</comment>
<proteinExistence type="inferred from homology"/>
<evidence type="ECO:0000313" key="12">
    <source>
        <dbReference type="EMBL" id="TCV92646.1"/>
    </source>
</evidence>
<feature type="transmembrane region" description="Helical" evidence="10">
    <location>
        <begin position="44"/>
        <end position="64"/>
    </location>
</feature>
<evidence type="ECO:0000256" key="8">
    <source>
        <dbReference type="ARBA" id="ARBA00022989"/>
    </source>
</evidence>
<comment type="caution">
    <text evidence="12">The sequence shown here is derived from an EMBL/GenBank/DDBJ whole genome shotgun (WGS) entry which is preliminary data.</text>
</comment>
<dbReference type="OrthoDB" id="7337792at2"/>
<dbReference type="EMBL" id="SMCR01000011">
    <property type="protein sequence ID" value="TCV92646.1"/>
    <property type="molecule type" value="Genomic_DNA"/>
</dbReference>
<protein>
    <submittedName>
        <fullName evidence="12">SET family sugar efflux transporter-like MFS transporter</fullName>
    </submittedName>
</protein>
<feature type="transmembrane region" description="Helical" evidence="10">
    <location>
        <begin position="143"/>
        <end position="161"/>
    </location>
</feature>
<evidence type="ECO:0000256" key="3">
    <source>
        <dbReference type="ARBA" id="ARBA00022448"/>
    </source>
</evidence>
<dbReference type="PANTHER" id="PTHR23535">
    <property type="entry name" value="SUGAR EFFLUX TRANSPORTER A-RELATED"/>
    <property type="match status" value="1"/>
</dbReference>
<keyword evidence="3" id="KW-0813">Transport</keyword>
<name>A0A4R3YK60_9GAMM</name>
<dbReference type="InterPro" id="IPR036259">
    <property type="entry name" value="MFS_trans_sf"/>
</dbReference>
<feature type="transmembrane region" description="Helical" evidence="10">
    <location>
        <begin position="278"/>
        <end position="296"/>
    </location>
</feature>
<dbReference type="Proteomes" id="UP000295719">
    <property type="component" value="Unassembled WGS sequence"/>
</dbReference>
<dbReference type="RefSeq" id="WP_131867216.1">
    <property type="nucleotide sequence ID" value="NZ_SMCR01000011.1"/>
</dbReference>
<evidence type="ECO:0000256" key="4">
    <source>
        <dbReference type="ARBA" id="ARBA00022475"/>
    </source>
</evidence>
<dbReference type="Pfam" id="PF07690">
    <property type="entry name" value="MFS_1"/>
    <property type="match status" value="1"/>
</dbReference>
<evidence type="ECO:0000256" key="6">
    <source>
        <dbReference type="ARBA" id="ARBA00022597"/>
    </source>
</evidence>
<evidence type="ECO:0000256" key="10">
    <source>
        <dbReference type="SAM" id="Phobius"/>
    </source>
</evidence>
<dbReference type="InterPro" id="IPR011701">
    <property type="entry name" value="MFS"/>
</dbReference>
<accession>A0A4R3YK60</accession>
<evidence type="ECO:0000256" key="9">
    <source>
        <dbReference type="ARBA" id="ARBA00023136"/>
    </source>
</evidence>
<keyword evidence="7 10" id="KW-0812">Transmembrane</keyword>
<dbReference type="CDD" id="cd17471">
    <property type="entry name" value="MFS_Set"/>
    <property type="match status" value="1"/>
</dbReference>
<comment type="subcellular location">
    <subcellularLocation>
        <location evidence="1">Cell inner membrane</location>
        <topology evidence="1">Multi-pass membrane protein</topology>
    </subcellularLocation>
</comment>
<dbReference type="FunFam" id="1.20.1250.20:FF:000125">
    <property type="entry name" value="Sugar efflux transporter SetB"/>
    <property type="match status" value="1"/>
</dbReference>
<feature type="transmembrane region" description="Helical" evidence="10">
    <location>
        <begin position="76"/>
        <end position="94"/>
    </location>
</feature>
<feature type="transmembrane region" description="Helical" evidence="10">
    <location>
        <begin position="336"/>
        <end position="358"/>
    </location>
</feature>
<keyword evidence="4" id="KW-1003">Cell membrane</keyword>
<feature type="transmembrane region" description="Helical" evidence="10">
    <location>
        <begin position="167"/>
        <end position="191"/>
    </location>
</feature>
<dbReference type="GO" id="GO:1904659">
    <property type="term" value="P:D-glucose transmembrane transport"/>
    <property type="evidence" value="ECO:0007669"/>
    <property type="project" value="TreeGrafter"/>
</dbReference>
<feature type="transmembrane region" description="Helical" evidence="10">
    <location>
        <begin position="212"/>
        <end position="231"/>
    </location>
</feature>
<dbReference type="PANTHER" id="PTHR23535:SF2">
    <property type="entry name" value="SUGAR EFFLUX TRANSPORTER A-RELATED"/>
    <property type="match status" value="1"/>
</dbReference>
<dbReference type="Gene3D" id="1.20.1250.20">
    <property type="entry name" value="MFS general substrate transporter like domains"/>
    <property type="match status" value="2"/>
</dbReference>